<accession>A0AA43TPL3</accession>
<protein>
    <submittedName>
        <fullName evidence="1">Uncharacterized protein</fullName>
    </submittedName>
</protein>
<evidence type="ECO:0000313" key="2">
    <source>
        <dbReference type="Proteomes" id="UP001161017"/>
    </source>
</evidence>
<comment type="caution">
    <text evidence="1">The sequence shown here is derived from an EMBL/GenBank/DDBJ whole genome shotgun (WGS) entry which is preliminary data.</text>
</comment>
<name>A0AA43TPL3_9LECA</name>
<dbReference type="AlphaFoldDB" id="A0AA43TPL3"/>
<gene>
    <name evidence="1" type="ORF">OHK93_005936</name>
</gene>
<reference evidence="1" key="1">
    <citation type="journal article" date="2023" name="Genome Biol. Evol.">
        <title>First Whole Genome Sequence and Flow Cytometry Genome Size Data for the Lichen-Forming Fungus Ramalina farinacea (Ascomycota).</title>
        <authorList>
            <person name="Llewellyn T."/>
            <person name="Mian S."/>
            <person name="Hill R."/>
            <person name="Leitch I.J."/>
            <person name="Gaya E."/>
        </authorList>
    </citation>
    <scope>NUCLEOTIDE SEQUENCE</scope>
    <source>
        <strain evidence="1">LIQ254RAFAR</strain>
    </source>
</reference>
<sequence>MLDFAKRGAALKSTLTFDFAGSPAVEVVLLLGGSSVVDGVVGLAEATAVVLFPLIVELDGPELDDSTVEETGNAVDDGVVTDGDTAGDAVVLGDCVVLASKEMVLETPGELLDEALDTAA</sequence>
<evidence type="ECO:0000313" key="1">
    <source>
        <dbReference type="EMBL" id="MDI1486676.1"/>
    </source>
</evidence>
<dbReference type="EMBL" id="JAPUFD010000004">
    <property type="protein sequence ID" value="MDI1486676.1"/>
    <property type="molecule type" value="Genomic_DNA"/>
</dbReference>
<organism evidence="1 2">
    <name type="scientific">Ramalina farinacea</name>
    <dbReference type="NCBI Taxonomy" id="258253"/>
    <lineage>
        <taxon>Eukaryota</taxon>
        <taxon>Fungi</taxon>
        <taxon>Dikarya</taxon>
        <taxon>Ascomycota</taxon>
        <taxon>Pezizomycotina</taxon>
        <taxon>Lecanoromycetes</taxon>
        <taxon>OSLEUM clade</taxon>
        <taxon>Lecanoromycetidae</taxon>
        <taxon>Lecanorales</taxon>
        <taxon>Lecanorineae</taxon>
        <taxon>Ramalinaceae</taxon>
        <taxon>Ramalina</taxon>
    </lineage>
</organism>
<dbReference type="Proteomes" id="UP001161017">
    <property type="component" value="Unassembled WGS sequence"/>
</dbReference>
<keyword evidence="2" id="KW-1185">Reference proteome</keyword>
<proteinExistence type="predicted"/>